<dbReference type="AlphaFoldDB" id="A0A2T2WC86"/>
<accession>A0A2T2WC86</accession>
<gene>
    <name evidence="1" type="ORF">C7B45_17740</name>
</gene>
<organism evidence="1 2">
    <name type="scientific">Sulfobacillus acidophilus</name>
    <dbReference type="NCBI Taxonomy" id="53633"/>
    <lineage>
        <taxon>Bacteria</taxon>
        <taxon>Bacillati</taxon>
        <taxon>Bacillota</taxon>
        <taxon>Clostridia</taxon>
        <taxon>Eubacteriales</taxon>
        <taxon>Clostridiales Family XVII. Incertae Sedis</taxon>
        <taxon>Sulfobacillus</taxon>
    </lineage>
</organism>
<name>A0A2T2WC86_9FIRM</name>
<sequence>MNRWRQWLAPRQHPGGLSSGVGMMGGLVLLVTVLTAGIGATQLARVHAALAQAAQAAVQSEQQQGCWTQGTTQAVYQTLKGAGINPNTVRLTADTASSTTYGGAVTAGLATTVGVSVLGAKLMEIPIAAGANATSFYTPATAGGSNAACITPATCPTTVVDHQQCTPAHQVCQNVTTQDCTPVSEQVCGPVTQTQCGYTTEDEYTCTPVQSCHQETTVSNACDWFSEGSVPSNVSCRSSYSSDGYTAFYCCYRTTENVCTTQDDCGYHPVSVYSCHDVTTTECRTETTQSCHPVTSEQCSTVPAQCTTTPETINECG</sequence>
<evidence type="ECO:0000313" key="2">
    <source>
        <dbReference type="Proteomes" id="UP000241848"/>
    </source>
</evidence>
<dbReference type="Proteomes" id="UP000241848">
    <property type="component" value="Unassembled WGS sequence"/>
</dbReference>
<dbReference type="EMBL" id="PXYV01000127">
    <property type="protein sequence ID" value="PSR19880.1"/>
    <property type="molecule type" value="Genomic_DNA"/>
</dbReference>
<comment type="caution">
    <text evidence="1">The sequence shown here is derived from an EMBL/GenBank/DDBJ whole genome shotgun (WGS) entry which is preliminary data.</text>
</comment>
<proteinExistence type="predicted"/>
<reference evidence="1 2" key="1">
    <citation type="journal article" date="2014" name="BMC Genomics">
        <title>Comparison of environmental and isolate Sulfobacillus genomes reveals diverse carbon, sulfur, nitrogen, and hydrogen metabolisms.</title>
        <authorList>
            <person name="Justice N.B."/>
            <person name="Norman A."/>
            <person name="Brown C.T."/>
            <person name="Singh A."/>
            <person name="Thomas B.C."/>
            <person name="Banfield J.F."/>
        </authorList>
    </citation>
    <scope>NUCLEOTIDE SEQUENCE [LARGE SCALE GENOMIC DNA]</scope>
    <source>
        <strain evidence="1">AMDSBA3</strain>
    </source>
</reference>
<protein>
    <submittedName>
        <fullName evidence="1">Uncharacterized protein</fullName>
    </submittedName>
</protein>
<evidence type="ECO:0000313" key="1">
    <source>
        <dbReference type="EMBL" id="PSR19880.1"/>
    </source>
</evidence>